<proteinExistence type="predicted"/>
<dbReference type="AlphaFoldDB" id="A0A409WNB9"/>
<sequence>MPGATSTVPVLLQTMVVAAALTGDDANTNINPKLFAIDPRRSESSTLSNDHSEFKFNNGTSFPILA</sequence>
<evidence type="ECO:0000313" key="2">
    <source>
        <dbReference type="EMBL" id="PPQ79994.1"/>
    </source>
</evidence>
<keyword evidence="1" id="KW-0732">Signal</keyword>
<evidence type="ECO:0000256" key="1">
    <source>
        <dbReference type="SAM" id="SignalP"/>
    </source>
</evidence>
<name>A0A409WNB9_PSICY</name>
<protein>
    <submittedName>
        <fullName evidence="2">Uncharacterized protein</fullName>
    </submittedName>
</protein>
<dbReference type="EMBL" id="NHYD01003354">
    <property type="protein sequence ID" value="PPQ79994.1"/>
    <property type="molecule type" value="Genomic_DNA"/>
</dbReference>
<feature type="chain" id="PRO_5019481176" evidence="1">
    <location>
        <begin position="21"/>
        <end position="66"/>
    </location>
</feature>
<evidence type="ECO:0000313" key="3">
    <source>
        <dbReference type="Proteomes" id="UP000283269"/>
    </source>
</evidence>
<reference evidence="2 3" key="1">
    <citation type="journal article" date="2018" name="Evol. Lett.">
        <title>Horizontal gene cluster transfer increased hallucinogenic mushroom diversity.</title>
        <authorList>
            <person name="Reynolds H.T."/>
            <person name="Vijayakumar V."/>
            <person name="Gluck-Thaler E."/>
            <person name="Korotkin H.B."/>
            <person name="Matheny P.B."/>
            <person name="Slot J.C."/>
        </authorList>
    </citation>
    <scope>NUCLEOTIDE SEQUENCE [LARGE SCALE GENOMIC DNA]</scope>
    <source>
        <strain evidence="2 3">2631</strain>
    </source>
</reference>
<dbReference type="InParanoid" id="A0A409WNB9"/>
<comment type="caution">
    <text evidence="2">The sequence shown here is derived from an EMBL/GenBank/DDBJ whole genome shotgun (WGS) entry which is preliminary data.</text>
</comment>
<organism evidence="2 3">
    <name type="scientific">Psilocybe cyanescens</name>
    <dbReference type="NCBI Taxonomy" id="93625"/>
    <lineage>
        <taxon>Eukaryota</taxon>
        <taxon>Fungi</taxon>
        <taxon>Dikarya</taxon>
        <taxon>Basidiomycota</taxon>
        <taxon>Agaricomycotina</taxon>
        <taxon>Agaricomycetes</taxon>
        <taxon>Agaricomycetidae</taxon>
        <taxon>Agaricales</taxon>
        <taxon>Agaricineae</taxon>
        <taxon>Strophariaceae</taxon>
        <taxon>Psilocybe</taxon>
    </lineage>
</organism>
<dbReference type="Proteomes" id="UP000283269">
    <property type="component" value="Unassembled WGS sequence"/>
</dbReference>
<accession>A0A409WNB9</accession>
<feature type="signal peptide" evidence="1">
    <location>
        <begin position="1"/>
        <end position="20"/>
    </location>
</feature>
<keyword evidence="3" id="KW-1185">Reference proteome</keyword>
<gene>
    <name evidence="2" type="ORF">CVT25_003054</name>
</gene>